<name>A0A6L6J4F2_9RHOB</name>
<dbReference type="Gene3D" id="3.40.50.1360">
    <property type="match status" value="1"/>
</dbReference>
<dbReference type="SUPFAM" id="SSF100950">
    <property type="entry name" value="NagB/RpiA/CoA transferase-like"/>
    <property type="match status" value="1"/>
</dbReference>
<comment type="similarity">
    <text evidence="1">Belongs to the SorC transcriptional regulatory family.</text>
</comment>
<dbReference type="Proteomes" id="UP000478740">
    <property type="component" value="Unassembled WGS sequence"/>
</dbReference>
<dbReference type="InterPro" id="IPR051054">
    <property type="entry name" value="SorC_transcr_regulators"/>
</dbReference>
<organism evidence="6 7">
    <name type="scientific">Paracoccus shanxieyensis</name>
    <dbReference type="NCBI Taxonomy" id="2675752"/>
    <lineage>
        <taxon>Bacteria</taxon>
        <taxon>Pseudomonadati</taxon>
        <taxon>Pseudomonadota</taxon>
        <taxon>Alphaproteobacteria</taxon>
        <taxon>Rhodobacterales</taxon>
        <taxon>Paracoccaceae</taxon>
        <taxon>Paracoccus</taxon>
    </lineage>
</organism>
<proteinExistence type="inferred from homology"/>
<evidence type="ECO:0000256" key="2">
    <source>
        <dbReference type="ARBA" id="ARBA00023015"/>
    </source>
</evidence>
<sequence length="308" mass="32447">MSNQSRKLEQAARAAWLAHVAGKTQDEIAGLMGISRQTAQRLVAQAAADGLIKIRIDHPFADCMQLAADLQARWGLQFCDIAPADAPEAGVAHHTAATMERWLRREAPLTLAIGTGRTLRASVGQLPHIDCPQHRIVSLTGNIATDGSTAYYNVLFSMSDIVTARSYPLPLTVIAPTVQECRAMMQQPGIQRVIEMSAQAEVAFVGIGTMNDRAALMLDGFLTQPDLQAMIAAGAVGEITGWAYDAQGQLISGLSNDRVASAPIPPRETTLVIGTAHGAEKVPALRGALEGGLIGGLITDAATGAALL</sequence>
<gene>
    <name evidence="6" type="ORF">GL284_15240</name>
</gene>
<dbReference type="RefSeq" id="WP_155045507.1">
    <property type="nucleotide sequence ID" value="NZ_WMIH01000015.1"/>
</dbReference>
<dbReference type="AlphaFoldDB" id="A0A6L6J4F2"/>
<dbReference type="GO" id="GO:0030246">
    <property type="term" value="F:carbohydrate binding"/>
    <property type="evidence" value="ECO:0007669"/>
    <property type="project" value="InterPro"/>
</dbReference>
<dbReference type="Gene3D" id="1.10.10.10">
    <property type="entry name" value="Winged helix-like DNA-binding domain superfamily/Winged helix DNA-binding domain"/>
    <property type="match status" value="1"/>
</dbReference>
<evidence type="ECO:0000256" key="3">
    <source>
        <dbReference type="ARBA" id="ARBA00023125"/>
    </source>
</evidence>
<dbReference type="PANTHER" id="PTHR34294">
    <property type="entry name" value="TRANSCRIPTIONAL REGULATOR-RELATED"/>
    <property type="match status" value="1"/>
</dbReference>
<keyword evidence="7" id="KW-1185">Reference proteome</keyword>
<evidence type="ECO:0000313" key="7">
    <source>
        <dbReference type="Proteomes" id="UP000478740"/>
    </source>
</evidence>
<dbReference type="Pfam" id="PF04198">
    <property type="entry name" value="Sugar-bind"/>
    <property type="match status" value="1"/>
</dbReference>
<reference evidence="6 7" key="1">
    <citation type="submission" date="2019-11" db="EMBL/GenBank/DDBJ databases">
        <authorList>
            <person name="Dong K."/>
        </authorList>
    </citation>
    <scope>NUCLEOTIDE SEQUENCE [LARGE SCALE GENOMIC DNA]</scope>
    <source>
        <strain evidence="6 7">DK608</strain>
    </source>
</reference>
<comment type="caution">
    <text evidence="6">The sequence shown here is derived from an EMBL/GenBank/DDBJ whole genome shotgun (WGS) entry which is preliminary data.</text>
</comment>
<keyword evidence="2" id="KW-0805">Transcription regulation</keyword>
<accession>A0A6L6J4F2</accession>
<keyword evidence="3" id="KW-0238">DNA-binding</keyword>
<feature type="domain" description="Sugar-binding" evidence="5">
    <location>
        <begin position="59"/>
        <end position="308"/>
    </location>
</feature>
<evidence type="ECO:0000259" key="5">
    <source>
        <dbReference type="Pfam" id="PF04198"/>
    </source>
</evidence>
<dbReference type="InterPro" id="IPR037171">
    <property type="entry name" value="NagB/RpiA_transferase-like"/>
</dbReference>
<dbReference type="InterPro" id="IPR007324">
    <property type="entry name" value="Sugar-bd_dom_put"/>
</dbReference>
<evidence type="ECO:0000256" key="1">
    <source>
        <dbReference type="ARBA" id="ARBA00010466"/>
    </source>
</evidence>
<dbReference type="EMBL" id="WMII01000015">
    <property type="protein sequence ID" value="MTH65627.1"/>
    <property type="molecule type" value="Genomic_DNA"/>
</dbReference>
<dbReference type="GO" id="GO:0003677">
    <property type="term" value="F:DNA binding"/>
    <property type="evidence" value="ECO:0007669"/>
    <property type="project" value="UniProtKB-KW"/>
</dbReference>
<keyword evidence="4" id="KW-0804">Transcription</keyword>
<protein>
    <submittedName>
        <fullName evidence="6">Sugar-binding transcriptional regulator</fullName>
    </submittedName>
</protein>
<dbReference type="PANTHER" id="PTHR34294:SF1">
    <property type="entry name" value="TRANSCRIPTIONAL REGULATOR LSRR"/>
    <property type="match status" value="1"/>
</dbReference>
<dbReference type="Pfam" id="PF13384">
    <property type="entry name" value="HTH_23"/>
    <property type="match status" value="1"/>
</dbReference>
<dbReference type="InterPro" id="IPR036388">
    <property type="entry name" value="WH-like_DNA-bd_sf"/>
</dbReference>
<evidence type="ECO:0000313" key="6">
    <source>
        <dbReference type="EMBL" id="MTH65627.1"/>
    </source>
</evidence>
<evidence type="ECO:0000256" key="4">
    <source>
        <dbReference type="ARBA" id="ARBA00023163"/>
    </source>
</evidence>